<organism evidence="1">
    <name type="scientific">Oryza sativa subsp. japonica</name>
    <name type="common">Rice</name>
    <dbReference type="NCBI Taxonomy" id="39947"/>
    <lineage>
        <taxon>Eukaryota</taxon>
        <taxon>Viridiplantae</taxon>
        <taxon>Streptophyta</taxon>
        <taxon>Embryophyta</taxon>
        <taxon>Tracheophyta</taxon>
        <taxon>Spermatophyta</taxon>
        <taxon>Magnoliopsida</taxon>
        <taxon>Liliopsida</taxon>
        <taxon>Poales</taxon>
        <taxon>Poaceae</taxon>
        <taxon>BOP clade</taxon>
        <taxon>Oryzoideae</taxon>
        <taxon>Oryzeae</taxon>
        <taxon>Oryzinae</taxon>
        <taxon>Oryza</taxon>
        <taxon>Oryza sativa</taxon>
    </lineage>
</organism>
<gene>
    <name evidence="1" type="ORF">OsJ_06180</name>
</gene>
<accession>A3A5C7</accession>
<reference evidence="1" key="2">
    <citation type="submission" date="2008-12" db="EMBL/GenBank/DDBJ databases">
        <title>Improved gene annotation of the rice (Oryza sativa) genomes.</title>
        <authorList>
            <person name="Wang J."/>
            <person name="Li R."/>
            <person name="Fan W."/>
            <person name="Huang Q."/>
            <person name="Zhang J."/>
            <person name="Zhou Y."/>
            <person name="Hu Y."/>
            <person name="Zi S."/>
            <person name="Li J."/>
            <person name="Ni P."/>
            <person name="Zheng H."/>
            <person name="Zhang Y."/>
            <person name="Zhao M."/>
            <person name="Hao Q."/>
            <person name="McDermott J."/>
            <person name="Samudrala R."/>
            <person name="Kristiansen K."/>
            <person name="Wong G.K.-S."/>
        </authorList>
    </citation>
    <scope>NUCLEOTIDE SEQUENCE</scope>
</reference>
<name>A3A5C7_ORYSJ</name>
<evidence type="ECO:0000313" key="1">
    <source>
        <dbReference type="EMBL" id="EAZ22516.1"/>
    </source>
</evidence>
<dbReference type="Proteomes" id="UP000007752">
    <property type="component" value="Chromosome 2"/>
</dbReference>
<dbReference type="EMBL" id="CM000139">
    <property type="protein sequence ID" value="EAZ22516.1"/>
    <property type="molecule type" value="Genomic_DNA"/>
</dbReference>
<protein>
    <submittedName>
        <fullName evidence="1">Uncharacterized protein</fullName>
    </submittedName>
</protein>
<dbReference type="OrthoDB" id="10277255at2759"/>
<dbReference type="AlphaFoldDB" id="A3A5C7"/>
<reference evidence="1" key="1">
    <citation type="journal article" date="2005" name="PLoS Biol.">
        <title>The genomes of Oryza sativa: a history of duplications.</title>
        <authorList>
            <person name="Yu J."/>
            <person name="Wang J."/>
            <person name="Lin W."/>
            <person name="Li S."/>
            <person name="Li H."/>
            <person name="Zhou J."/>
            <person name="Ni P."/>
            <person name="Dong W."/>
            <person name="Hu S."/>
            <person name="Zeng C."/>
            <person name="Zhang J."/>
            <person name="Zhang Y."/>
            <person name="Li R."/>
            <person name="Xu Z."/>
            <person name="Li S."/>
            <person name="Li X."/>
            <person name="Zheng H."/>
            <person name="Cong L."/>
            <person name="Lin L."/>
            <person name="Yin J."/>
            <person name="Geng J."/>
            <person name="Li G."/>
            <person name="Shi J."/>
            <person name="Liu J."/>
            <person name="Lv H."/>
            <person name="Li J."/>
            <person name="Wang J."/>
            <person name="Deng Y."/>
            <person name="Ran L."/>
            <person name="Shi X."/>
            <person name="Wang X."/>
            <person name="Wu Q."/>
            <person name="Li C."/>
            <person name="Ren X."/>
            <person name="Wang J."/>
            <person name="Wang X."/>
            <person name="Li D."/>
            <person name="Liu D."/>
            <person name="Zhang X."/>
            <person name="Ji Z."/>
            <person name="Zhao W."/>
            <person name="Sun Y."/>
            <person name="Zhang Z."/>
            <person name="Bao J."/>
            <person name="Han Y."/>
            <person name="Dong L."/>
            <person name="Ji J."/>
            <person name="Chen P."/>
            <person name="Wu S."/>
            <person name="Liu J."/>
            <person name="Xiao Y."/>
            <person name="Bu D."/>
            <person name="Tan J."/>
            <person name="Yang L."/>
            <person name="Ye C."/>
            <person name="Zhang J."/>
            <person name="Xu J."/>
            <person name="Zhou Y."/>
            <person name="Yu Y."/>
            <person name="Zhang B."/>
            <person name="Zhuang S."/>
            <person name="Wei H."/>
            <person name="Liu B."/>
            <person name="Lei M."/>
            <person name="Yu H."/>
            <person name="Li Y."/>
            <person name="Xu H."/>
            <person name="Wei S."/>
            <person name="He X."/>
            <person name="Fang L."/>
            <person name="Zhang Z."/>
            <person name="Zhang Y."/>
            <person name="Huang X."/>
            <person name="Su Z."/>
            <person name="Tong W."/>
            <person name="Li J."/>
            <person name="Tong Z."/>
            <person name="Li S."/>
            <person name="Ye J."/>
            <person name="Wang L."/>
            <person name="Fang L."/>
            <person name="Lei T."/>
            <person name="Chen C."/>
            <person name="Chen H."/>
            <person name="Xu Z."/>
            <person name="Li H."/>
            <person name="Huang H."/>
            <person name="Zhang F."/>
            <person name="Xu H."/>
            <person name="Li N."/>
            <person name="Zhao C."/>
            <person name="Li S."/>
            <person name="Dong L."/>
            <person name="Huang Y."/>
            <person name="Li L."/>
            <person name="Xi Y."/>
            <person name="Qi Q."/>
            <person name="Li W."/>
            <person name="Zhang B."/>
            <person name="Hu W."/>
            <person name="Zhang Y."/>
            <person name="Tian X."/>
            <person name="Jiao Y."/>
            <person name="Liang X."/>
            <person name="Jin J."/>
            <person name="Gao L."/>
            <person name="Zheng W."/>
            <person name="Hao B."/>
            <person name="Liu S."/>
            <person name="Wang W."/>
            <person name="Yuan L."/>
            <person name="Cao M."/>
            <person name="McDermott J."/>
            <person name="Samudrala R."/>
            <person name="Wang J."/>
            <person name="Wong G.K."/>
            <person name="Yang H."/>
        </authorList>
    </citation>
    <scope>NUCLEOTIDE SEQUENCE [LARGE SCALE GENOMIC DNA]</scope>
</reference>
<proteinExistence type="predicted"/>
<sequence>MSDQECLEANHRLEEKIDLILKKLNEIEANRSKFFEEMSASIKATTTVLTAASHPPLQAPPSSTPTTCLMKCSNDDRPWATSSSGHIDKETAPTVALDLGDGEDKVHDPCIVTKDSSKVTPTMCSMKCSSPDTKPDLTMVAEVTYASAATASMELVTAQETIGAMYSDTSDHSKVMHTKCLTVVLDAIGDTGQAMVVFQTWTDAFKDDPTSVQFMDFFSSSMMANIKWNTPMPTKCSVQCLGHGSMALMPTNPFDVNPWPPPTLEKYRSQAVVHMLLFETLFNEELRLERIELKPWPPPTYDGVISGWDSQPMAGPKFKLYWARVRRLPPWPPPIEVSCLALVCHDNVMIFTELKDINLHWGELKPWPPPSQTNFKNIMVQPEQCKYWKIRVEMSIFARKEKWNLLNQKSCTMVAISSLKEHVNGQEQIWCRPWNPSDYKVSPDIIMLITSSVLHPYHLDHIVSLTYPEGLDTLVSHKVVQFGRADTACSHQNRHTIVRTTGTFVRPELGTGNGTHILLVSEAEAGYVSIRNLLELTRNARQWHNSMVEYLSWFVDAWMVAKHASNFGWYLSWASQIKNMVKNLLRQANRASNFDTSILEMNTHVQKHSAYTQVHSRAEVVTVKPETKELLNAEL</sequence>